<proteinExistence type="predicted"/>
<evidence type="ECO:0000256" key="2">
    <source>
        <dbReference type="ARBA" id="ARBA00023125"/>
    </source>
</evidence>
<dbReference type="Proteomes" id="UP000017048">
    <property type="component" value="Unassembled WGS sequence"/>
</dbReference>
<comment type="caution">
    <text evidence="6">The sequence shown here is derived from an EMBL/GenBank/DDBJ whole genome shotgun (WGS) entry which is preliminary data.</text>
</comment>
<dbReference type="PROSITE" id="PS50977">
    <property type="entry name" value="HTH_TETR_2"/>
    <property type="match status" value="1"/>
</dbReference>
<dbReference type="Pfam" id="PF16925">
    <property type="entry name" value="TetR_C_13"/>
    <property type="match status" value="1"/>
</dbReference>
<dbReference type="SUPFAM" id="SSF48498">
    <property type="entry name" value="Tetracyclin repressor-like, C-terminal domain"/>
    <property type="match status" value="1"/>
</dbReference>
<evidence type="ECO:0000313" key="7">
    <source>
        <dbReference type="Proteomes" id="UP000017048"/>
    </source>
</evidence>
<dbReference type="InterPro" id="IPR001647">
    <property type="entry name" value="HTH_TetR"/>
</dbReference>
<name>U5EJA1_NOCAS</name>
<protein>
    <submittedName>
        <fullName evidence="6">TetR family transcriptional regulator</fullName>
    </submittedName>
</protein>
<dbReference type="InterPro" id="IPR036271">
    <property type="entry name" value="Tet_transcr_reg_TetR-rel_C_sf"/>
</dbReference>
<evidence type="ECO:0000256" key="3">
    <source>
        <dbReference type="ARBA" id="ARBA00023163"/>
    </source>
</evidence>
<dbReference type="InterPro" id="IPR011075">
    <property type="entry name" value="TetR_C"/>
</dbReference>
<keyword evidence="7" id="KW-1185">Reference proteome</keyword>
<dbReference type="Gene3D" id="1.10.10.60">
    <property type="entry name" value="Homeodomain-like"/>
    <property type="match status" value="1"/>
</dbReference>
<dbReference type="Pfam" id="PF00440">
    <property type="entry name" value="TetR_N"/>
    <property type="match status" value="1"/>
</dbReference>
<sequence length="223" mass="24034">MDGSTITLLGREEGSGMVSEGKVDGRVRRGAQSRRAILDRAMDIASVEGLESLSTRRLSTDLGLSNSGVFAQFGSKEELQLATVRAAIEAFAAQVVKPARRAPGGLRRVRALAEAWLAYAAKPFFSGGCFFLSAISEFDARPGRVRDALGAARQDWLRLYEATVTEAMSLGEITADVDPGDLAFELDAVARQAAQDALLFDDPARFERARRIIDARLALLATT</sequence>
<feature type="DNA-binding region" description="H-T-H motif" evidence="4">
    <location>
        <begin position="54"/>
        <end position="73"/>
    </location>
</feature>
<evidence type="ECO:0000259" key="5">
    <source>
        <dbReference type="PROSITE" id="PS50977"/>
    </source>
</evidence>
<organism evidence="6 7">
    <name type="scientific">Nocardia asteroides NBRC 15531</name>
    <dbReference type="NCBI Taxonomy" id="1110697"/>
    <lineage>
        <taxon>Bacteria</taxon>
        <taxon>Bacillati</taxon>
        <taxon>Actinomycetota</taxon>
        <taxon>Actinomycetes</taxon>
        <taxon>Mycobacteriales</taxon>
        <taxon>Nocardiaceae</taxon>
        <taxon>Nocardia</taxon>
    </lineage>
</organism>
<reference evidence="6 7" key="1">
    <citation type="journal article" date="2014" name="BMC Genomics">
        <title>Genome based analysis of type-I polyketide synthase and nonribosomal peptide synthetase gene clusters in seven strains of five representative Nocardia species.</title>
        <authorList>
            <person name="Komaki H."/>
            <person name="Ichikawa N."/>
            <person name="Hosoyama A."/>
            <person name="Takahashi-Nakaguchi A."/>
            <person name="Matsuzawa T."/>
            <person name="Suzuki K."/>
            <person name="Fujita N."/>
            <person name="Gonoi T."/>
        </authorList>
    </citation>
    <scope>NUCLEOTIDE SEQUENCE [LARGE SCALE GENOMIC DNA]</scope>
    <source>
        <strain evidence="6 7">NBRC 15531</strain>
    </source>
</reference>
<dbReference type="SUPFAM" id="SSF46689">
    <property type="entry name" value="Homeodomain-like"/>
    <property type="match status" value="1"/>
</dbReference>
<accession>U5EJA1</accession>
<dbReference type="STRING" id="1824.SAMN05444423_104428"/>
<dbReference type="PANTHER" id="PTHR47506:SF6">
    <property type="entry name" value="HTH-TYPE TRANSCRIPTIONAL REPRESSOR NEMR"/>
    <property type="match status" value="1"/>
</dbReference>
<dbReference type="PANTHER" id="PTHR47506">
    <property type="entry name" value="TRANSCRIPTIONAL REGULATORY PROTEIN"/>
    <property type="match status" value="1"/>
</dbReference>
<gene>
    <name evidence="6" type="ORF">NCAST_34_04830</name>
</gene>
<keyword evidence="2 4" id="KW-0238">DNA-binding</keyword>
<keyword evidence="3" id="KW-0804">Transcription</keyword>
<evidence type="ECO:0000256" key="4">
    <source>
        <dbReference type="PROSITE-ProRule" id="PRU00335"/>
    </source>
</evidence>
<dbReference type="EMBL" id="BAFO02000034">
    <property type="protein sequence ID" value="GAD87355.1"/>
    <property type="molecule type" value="Genomic_DNA"/>
</dbReference>
<evidence type="ECO:0000313" key="6">
    <source>
        <dbReference type="EMBL" id="GAD87355.1"/>
    </source>
</evidence>
<feature type="domain" description="HTH tetR-type" evidence="5">
    <location>
        <begin position="31"/>
        <end position="91"/>
    </location>
</feature>
<dbReference type="AlphaFoldDB" id="U5EJA1"/>
<dbReference type="GO" id="GO:0003677">
    <property type="term" value="F:DNA binding"/>
    <property type="evidence" value="ECO:0007669"/>
    <property type="project" value="UniProtKB-UniRule"/>
</dbReference>
<dbReference type="Gene3D" id="1.10.357.10">
    <property type="entry name" value="Tetracycline Repressor, domain 2"/>
    <property type="match status" value="1"/>
</dbReference>
<keyword evidence="1" id="KW-0805">Transcription regulation</keyword>
<dbReference type="eggNOG" id="COG1309">
    <property type="taxonomic scope" value="Bacteria"/>
</dbReference>
<evidence type="ECO:0000256" key="1">
    <source>
        <dbReference type="ARBA" id="ARBA00023015"/>
    </source>
</evidence>
<dbReference type="InterPro" id="IPR009057">
    <property type="entry name" value="Homeodomain-like_sf"/>
</dbReference>